<comment type="caution">
    <text evidence="1">The sequence shown here is derived from an EMBL/GenBank/DDBJ whole genome shotgun (WGS) entry which is preliminary data.</text>
</comment>
<gene>
    <name evidence="1" type="ORF">Aple_073750</name>
</gene>
<keyword evidence="2" id="KW-1185">Reference proteome</keyword>
<reference evidence="1 2" key="1">
    <citation type="submission" date="2019-10" db="EMBL/GenBank/DDBJ databases">
        <title>Whole genome shotgun sequence of Acrocarpospora pleiomorpha NBRC 16267.</title>
        <authorList>
            <person name="Ichikawa N."/>
            <person name="Kimura A."/>
            <person name="Kitahashi Y."/>
            <person name="Komaki H."/>
            <person name="Oguchi A."/>
        </authorList>
    </citation>
    <scope>NUCLEOTIDE SEQUENCE [LARGE SCALE GENOMIC DNA]</scope>
    <source>
        <strain evidence="1 2">NBRC 16267</strain>
    </source>
</reference>
<evidence type="ECO:0000313" key="1">
    <source>
        <dbReference type="EMBL" id="GES24476.1"/>
    </source>
</evidence>
<name>A0A5M3XUB7_9ACTN</name>
<evidence type="ECO:0000313" key="2">
    <source>
        <dbReference type="Proteomes" id="UP000377595"/>
    </source>
</evidence>
<proteinExistence type="predicted"/>
<accession>A0A5M3XUB7</accession>
<sequence length="117" mass="12326">MDSGDSPTPPEALDFSAVLFALRRAYREAVKAVQATADAHEAYESATRLADGLREMADAAARVRAATAAQIQKAEKLSLAGLAERLGVSKARADQLLRAARKGSDGGVRQKDDTPSS</sequence>
<protein>
    <submittedName>
        <fullName evidence="1">Uncharacterized protein</fullName>
    </submittedName>
</protein>
<dbReference type="OrthoDB" id="3543730at2"/>
<dbReference type="AlphaFoldDB" id="A0A5M3XUB7"/>
<dbReference type="EMBL" id="BLAF01000052">
    <property type="protein sequence ID" value="GES24476.1"/>
    <property type="molecule type" value="Genomic_DNA"/>
</dbReference>
<dbReference type="Proteomes" id="UP000377595">
    <property type="component" value="Unassembled WGS sequence"/>
</dbReference>
<organism evidence="1 2">
    <name type="scientific">Acrocarpospora pleiomorpha</name>
    <dbReference type="NCBI Taxonomy" id="90975"/>
    <lineage>
        <taxon>Bacteria</taxon>
        <taxon>Bacillati</taxon>
        <taxon>Actinomycetota</taxon>
        <taxon>Actinomycetes</taxon>
        <taxon>Streptosporangiales</taxon>
        <taxon>Streptosporangiaceae</taxon>
        <taxon>Acrocarpospora</taxon>
    </lineage>
</organism>